<evidence type="ECO:0000256" key="5">
    <source>
        <dbReference type="ARBA" id="ARBA00022847"/>
    </source>
</evidence>
<dbReference type="InterPro" id="IPR036778">
    <property type="entry name" value="OHCU_decarboxylase_sf"/>
</dbReference>
<dbReference type="PANTHER" id="PTHR11662">
    <property type="entry name" value="SOLUTE CARRIER FAMILY 17"/>
    <property type="match status" value="1"/>
</dbReference>
<dbReference type="Pfam" id="PF09349">
    <property type="entry name" value="OHCU_decarbox"/>
    <property type="match status" value="1"/>
</dbReference>
<proteinExistence type="predicted"/>
<feature type="transmembrane region" description="Helical" evidence="9">
    <location>
        <begin position="566"/>
        <end position="585"/>
    </location>
</feature>
<feature type="transmembrane region" description="Helical" evidence="9">
    <location>
        <begin position="239"/>
        <end position="259"/>
    </location>
</feature>
<feature type="region of interest" description="Disordered" evidence="8">
    <location>
        <begin position="591"/>
        <end position="627"/>
    </location>
</feature>
<dbReference type="AlphaFoldDB" id="A0A182F4D4"/>
<dbReference type="Gene3D" id="1.10.3330.10">
    <property type="entry name" value="Oxo-4-hydroxy-4-carboxy-5-ureidoimidazoline decarboxylase"/>
    <property type="match status" value="1"/>
</dbReference>
<dbReference type="InterPro" id="IPR018020">
    <property type="entry name" value="OHCU_decarboxylase"/>
</dbReference>
<dbReference type="GO" id="GO:0006144">
    <property type="term" value="P:purine nucleobase metabolic process"/>
    <property type="evidence" value="ECO:0007669"/>
    <property type="project" value="UniProtKB-KW"/>
</dbReference>
<feature type="transmembrane region" description="Helical" evidence="9">
    <location>
        <begin position="396"/>
        <end position="415"/>
    </location>
</feature>
<evidence type="ECO:0000256" key="1">
    <source>
        <dbReference type="ARBA" id="ARBA00004141"/>
    </source>
</evidence>
<keyword evidence="4 9" id="KW-0812">Transmembrane</keyword>
<evidence type="ECO:0000256" key="4">
    <source>
        <dbReference type="ARBA" id="ARBA00022692"/>
    </source>
</evidence>
<dbReference type="Gene3D" id="1.20.1250.20">
    <property type="entry name" value="MFS general substrate transporter like domains"/>
    <property type="match status" value="2"/>
</dbReference>
<dbReference type="FunFam" id="1.20.1250.20:FF:000003">
    <property type="entry name" value="Solute carrier family 17 member 3"/>
    <property type="match status" value="1"/>
</dbReference>
<dbReference type="STRING" id="7167.A0A182F4D4"/>
<feature type="transmembrane region" description="Helical" evidence="9">
    <location>
        <begin position="303"/>
        <end position="324"/>
    </location>
</feature>
<dbReference type="GO" id="GO:0016020">
    <property type="term" value="C:membrane"/>
    <property type="evidence" value="ECO:0007669"/>
    <property type="project" value="UniProtKB-SubCell"/>
</dbReference>
<dbReference type="CDD" id="cd17318">
    <property type="entry name" value="MFS_SLC17"/>
    <property type="match status" value="1"/>
</dbReference>
<dbReference type="Pfam" id="PF07690">
    <property type="entry name" value="MFS_1"/>
    <property type="match status" value="1"/>
</dbReference>
<organism evidence="11 12">
    <name type="scientific">Anopheles albimanus</name>
    <name type="common">New world malaria mosquito</name>
    <dbReference type="NCBI Taxonomy" id="7167"/>
    <lineage>
        <taxon>Eukaryota</taxon>
        <taxon>Metazoa</taxon>
        <taxon>Ecdysozoa</taxon>
        <taxon>Arthropoda</taxon>
        <taxon>Hexapoda</taxon>
        <taxon>Insecta</taxon>
        <taxon>Pterygota</taxon>
        <taxon>Neoptera</taxon>
        <taxon>Endopterygota</taxon>
        <taxon>Diptera</taxon>
        <taxon>Nematocera</taxon>
        <taxon>Culicoidea</taxon>
        <taxon>Culicidae</taxon>
        <taxon>Anophelinae</taxon>
        <taxon>Anopheles</taxon>
    </lineage>
</organism>
<evidence type="ECO:0000256" key="2">
    <source>
        <dbReference type="ARBA" id="ARBA00022448"/>
    </source>
</evidence>
<evidence type="ECO:0000256" key="7">
    <source>
        <dbReference type="ARBA" id="ARBA00023136"/>
    </source>
</evidence>
<feature type="transmembrane region" description="Helical" evidence="9">
    <location>
        <begin position="498"/>
        <end position="519"/>
    </location>
</feature>
<dbReference type="InterPro" id="IPR050382">
    <property type="entry name" value="MFS_Na/Anion_cotransporter"/>
</dbReference>
<dbReference type="VEuPathDB" id="VectorBase:AALB20_031676"/>
<dbReference type="VEuPathDB" id="VectorBase:AALB20_027705"/>
<name>A0A182F4D4_ANOAL</name>
<dbReference type="GO" id="GO:0015293">
    <property type="term" value="F:symporter activity"/>
    <property type="evidence" value="ECO:0007669"/>
    <property type="project" value="UniProtKB-KW"/>
</dbReference>
<accession>A0A182F4D4</accession>
<dbReference type="VEuPathDB" id="VectorBase:AALB001324"/>
<dbReference type="InterPro" id="IPR020846">
    <property type="entry name" value="MFS_dom"/>
</dbReference>
<evidence type="ECO:0000313" key="11">
    <source>
        <dbReference type="EnsemblMetazoa" id="AALB001324-PA"/>
    </source>
</evidence>
<dbReference type="PROSITE" id="PS50850">
    <property type="entry name" value="MFS"/>
    <property type="match status" value="1"/>
</dbReference>
<dbReference type="SUPFAM" id="SSF103473">
    <property type="entry name" value="MFS general substrate transporter"/>
    <property type="match status" value="1"/>
</dbReference>
<keyword evidence="2" id="KW-0813">Transport</keyword>
<keyword evidence="7 9" id="KW-0472">Membrane</keyword>
<dbReference type="InterPro" id="IPR011701">
    <property type="entry name" value="MFS"/>
</dbReference>
<evidence type="ECO:0000256" key="8">
    <source>
        <dbReference type="SAM" id="MobiDB-lite"/>
    </source>
</evidence>
<feature type="domain" description="Major facilitator superfamily (MFS) profile" evidence="10">
    <location>
        <begin position="130"/>
        <end position="590"/>
    </location>
</feature>
<dbReference type="SUPFAM" id="SSF158694">
    <property type="entry name" value="UraD-Like"/>
    <property type="match status" value="1"/>
</dbReference>
<feature type="transmembrane region" description="Helical" evidence="9">
    <location>
        <begin position="435"/>
        <end position="452"/>
    </location>
</feature>
<keyword evidence="3" id="KW-0659">Purine metabolism</keyword>
<reference evidence="11 12" key="1">
    <citation type="journal article" date="2017" name="G3 (Bethesda)">
        <title>The Physical Genome Mapping of Anopheles albimanus Corrected Scaffold Misassemblies and Identified Interarm Rearrangements in Genus Anopheles.</title>
        <authorList>
            <person name="Artemov G.N."/>
            <person name="Peery A.N."/>
            <person name="Jiang X."/>
            <person name="Tu Z."/>
            <person name="Stegniy V.N."/>
            <person name="Sharakhova M.V."/>
            <person name="Sharakhov I.V."/>
        </authorList>
    </citation>
    <scope>NUCLEOTIDE SEQUENCE [LARGE SCALE GENOMIC DNA]</scope>
    <source>
        <strain evidence="11 12">ALBI9_A</strain>
    </source>
</reference>
<sequence>EPKLSLEQVNALVPAEFHKTFENVIESWPEAAIFCSALLPFKSLPTLINAFENYIDRLPSESKLKILRLYPDLAGKLLDSKQLSRDSSIEHNSAGLDNLAAEEKAKLNEYNERTITFTYALHLCVPLTALIPARYILAVLGSIAMAIIYGLKVNLSVAMVAMLNHSALAHHSAGHDMKQENADAEPVCQGSGNSTEAVEDGPFDWSEPVQGMILSCYFWGYLVSQIPGARVAESFSARWVMFFSVLINVVCTLLTPVAAKMHYIAMIVMRIGEGIGGGVTFPAMHVMLASWAPPNERSVMSAIVYAGTALGTVISMLMAGVLAGTLGWESVFYVMGGLSCLWMVLWLWLVQDTPTKQALMSQEERDLITSSLGTSSSGGHSEAKPPVPWRKVFTSAPFYGILIAHICNNWGWYMLLIELPFYMKQVLQFNIKENAVVTAIPFLTMWFFSMALSKTLDALRSRGKITTTIARKTATFIASAVPMLCLLALCYIGCQRGLAVTLMTIGITAIGGMFCGLLSNHIDIAPNYAGTLMAITNSAATLSGIIVPIFVGQITHGNQTIGAWRVIFYVTIVLYVVEIIAYLLLASGEEQPWNKGDKPAASVEAAEAEATPLNQKESKQNYSAQDQ</sequence>
<dbReference type="GO" id="GO:0006820">
    <property type="term" value="P:monoatomic anion transport"/>
    <property type="evidence" value="ECO:0007669"/>
    <property type="project" value="TreeGrafter"/>
</dbReference>
<keyword evidence="12" id="KW-1185">Reference proteome</keyword>
<feature type="compositionally biased region" description="Polar residues" evidence="8">
    <location>
        <begin position="612"/>
        <end position="627"/>
    </location>
</feature>
<dbReference type="PANTHER" id="PTHR11662:SF457">
    <property type="entry name" value="MAJOR FACILITATOR SUPERFAMILY TRANSPORTER 3"/>
    <property type="match status" value="1"/>
</dbReference>
<feature type="transmembrane region" description="Helical" evidence="9">
    <location>
        <begin position="531"/>
        <end position="554"/>
    </location>
</feature>
<feature type="compositionally biased region" description="Low complexity" evidence="8">
    <location>
        <begin position="600"/>
        <end position="610"/>
    </location>
</feature>
<dbReference type="Proteomes" id="UP000069272">
    <property type="component" value="Chromosome 2L"/>
</dbReference>
<reference evidence="11" key="2">
    <citation type="submission" date="2022-08" db="UniProtKB">
        <authorList>
            <consortium name="EnsemblMetazoa"/>
        </authorList>
    </citation>
    <scope>IDENTIFICATION</scope>
    <source>
        <strain evidence="11">STECLA/ALBI9_A</strain>
    </source>
</reference>
<feature type="transmembrane region" description="Helical" evidence="9">
    <location>
        <begin position="473"/>
        <end position="492"/>
    </location>
</feature>
<evidence type="ECO:0000259" key="10">
    <source>
        <dbReference type="PROSITE" id="PS50850"/>
    </source>
</evidence>
<comment type="subcellular location">
    <subcellularLocation>
        <location evidence="1">Membrane</location>
        <topology evidence="1">Multi-pass membrane protein</topology>
    </subcellularLocation>
</comment>
<evidence type="ECO:0000256" key="3">
    <source>
        <dbReference type="ARBA" id="ARBA00022631"/>
    </source>
</evidence>
<feature type="transmembrane region" description="Helical" evidence="9">
    <location>
        <begin position="330"/>
        <end position="350"/>
    </location>
</feature>
<dbReference type="EnsemblMetazoa" id="AALB001324-RA">
    <property type="protein sequence ID" value="AALB001324-PA"/>
    <property type="gene ID" value="AALB001324"/>
</dbReference>
<dbReference type="InterPro" id="IPR036259">
    <property type="entry name" value="MFS_trans_sf"/>
</dbReference>
<keyword evidence="6 9" id="KW-1133">Transmembrane helix</keyword>
<evidence type="ECO:0000256" key="6">
    <source>
        <dbReference type="ARBA" id="ARBA00022989"/>
    </source>
</evidence>
<keyword evidence="5" id="KW-0769">Symport</keyword>
<protein>
    <recommendedName>
        <fullName evidence="10">Major facilitator superfamily (MFS) profile domain-containing protein</fullName>
    </recommendedName>
</protein>
<evidence type="ECO:0000256" key="9">
    <source>
        <dbReference type="SAM" id="Phobius"/>
    </source>
</evidence>
<feature type="transmembrane region" description="Helical" evidence="9">
    <location>
        <begin position="143"/>
        <end position="163"/>
    </location>
</feature>
<evidence type="ECO:0000313" key="12">
    <source>
        <dbReference type="Proteomes" id="UP000069272"/>
    </source>
</evidence>
<feature type="transmembrane region" description="Helical" evidence="9">
    <location>
        <begin position="271"/>
        <end position="291"/>
    </location>
</feature>